<dbReference type="PATRIC" id="fig|336831.14.peg.2525"/>
<accession>A0A0M2VE01</accession>
<dbReference type="AlphaFoldDB" id="A0A0M2VE01"/>
<proteinExistence type="predicted"/>
<dbReference type="RefSeq" id="WP_046555881.1">
    <property type="nucleotide sequence ID" value="NZ_LAHO01000001.1"/>
</dbReference>
<reference evidence="1 2" key="1">
    <citation type="submission" date="2015-03" db="EMBL/GenBank/DDBJ databases">
        <title>Draft genome sequences of two protease-producing strains of Arsukibacterium isolated from two cold and alkaline environments.</title>
        <authorList>
            <person name="Lylloff J.E."/>
            <person name="Skov L.B."/>
            <person name="Jepsen M."/>
            <person name="Hallin P.F."/>
            <person name="Sorensen S.J."/>
            <person name="Stougaard P."/>
            <person name="Glaring M.A."/>
        </authorList>
    </citation>
    <scope>NUCLEOTIDE SEQUENCE [LARGE SCALE GENOMIC DNA]</scope>
    <source>
        <strain evidence="1 2">GCM72</strain>
    </source>
</reference>
<dbReference type="Pfam" id="PF10071">
    <property type="entry name" value="DUF2310"/>
    <property type="match status" value="1"/>
</dbReference>
<protein>
    <submittedName>
        <fullName evidence="1">Nucleotide-binding protein</fullName>
    </submittedName>
</protein>
<evidence type="ECO:0000313" key="2">
    <source>
        <dbReference type="Proteomes" id="UP000034228"/>
    </source>
</evidence>
<name>A0A0M2VE01_9GAMM</name>
<dbReference type="OrthoDB" id="5589102at2"/>
<keyword evidence="2" id="KW-1185">Reference proteome</keyword>
<evidence type="ECO:0000313" key="1">
    <source>
        <dbReference type="EMBL" id="KKO47353.1"/>
    </source>
</evidence>
<dbReference type="InterPro" id="IPR016908">
    <property type="entry name" value="UCP029037"/>
</dbReference>
<dbReference type="Proteomes" id="UP000034228">
    <property type="component" value="Unassembled WGS sequence"/>
</dbReference>
<dbReference type="EMBL" id="LAHO01000001">
    <property type="protein sequence ID" value="KKO47353.1"/>
    <property type="molecule type" value="Genomic_DNA"/>
</dbReference>
<dbReference type="STRING" id="336831.WG68_01595"/>
<organism evidence="1 2">
    <name type="scientific">Arsukibacterium ikkense</name>
    <dbReference type="NCBI Taxonomy" id="336831"/>
    <lineage>
        <taxon>Bacteria</taxon>
        <taxon>Pseudomonadati</taxon>
        <taxon>Pseudomonadota</taxon>
        <taxon>Gammaproteobacteria</taxon>
        <taxon>Chromatiales</taxon>
        <taxon>Chromatiaceae</taxon>
        <taxon>Arsukibacterium</taxon>
    </lineage>
</organism>
<sequence>MYLAELTYKVIANTHFSRAEAAIRAFSEALIFNGNMLGREMPTAWQQDRFSSRLVIPATDALQRTNLSSRALQAEQQLMAAGLAYPQLQVLGMDIMSQHTSNQPVEALLLFTTFSDNCSPLRNMADLAPLPLYQWQPADGGDHENLIRWQIQFQALDEIQQQQQRVLQKTAENSLQQYHSVLNRQGRQLATKISQRNTLPVYYALYSGSSTDCHADATKRCPGCGADWQLSTPLLALFDFKCDSCCLVSNIAWECQTP</sequence>
<gene>
    <name evidence="1" type="ORF">WG68_01595</name>
</gene>
<comment type="caution">
    <text evidence="1">The sequence shown here is derived from an EMBL/GenBank/DDBJ whole genome shotgun (WGS) entry which is preliminary data.</text>
</comment>